<organism evidence="2 3">
    <name type="scientific">Staphylococcus nepalensis</name>
    <dbReference type="NCBI Taxonomy" id="214473"/>
    <lineage>
        <taxon>Bacteria</taxon>
        <taxon>Bacillati</taxon>
        <taxon>Bacillota</taxon>
        <taxon>Bacilli</taxon>
        <taxon>Bacillales</taxon>
        <taxon>Staphylococcaceae</taxon>
        <taxon>Staphylococcus</taxon>
    </lineage>
</organism>
<evidence type="ECO:0000259" key="1">
    <source>
        <dbReference type="SMART" id="SM00977"/>
    </source>
</evidence>
<dbReference type="GO" id="GO:0005524">
    <property type="term" value="F:ATP binding"/>
    <property type="evidence" value="ECO:0007669"/>
    <property type="project" value="InterPro"/>
</dbReference>
<evidence type="ECO:0000313" key="3">
    <source>
        <dbReference type="Proteomes" id="UP000240400"/>
    </source>
</evidence>
<dbReference type="GO" id="GO:0008033">
    <property type="term" value="P:tRNA processing"/>
    <property type="evidence" value="ECO:0007669"/>
    <property type="project" value="InterPro"/>
</dbReference>
<accession>A0A2T4S4T0</accession>
<dbReference type="GO" id="GO:0016879">
    <property type="term" value="F:ligase activity, forming carbon-nitrogen bonds"/>
    <property type="evidence" value="ECO:0007669"/>
    <property type="project" value="InterPro"/>
</dbReference>
<protein>
    <submittedName>
        <fullName evidence="2">tRNA(Ile)-lysidine synthetase</fullName>
    </submittedName>
</protein>
<sequence>VIRSRQSGDRFVLPNKEGHQKVNRLMINRKVPKFERERLPILLNKQGEIIAVGTLYTAAD</sequence>
<dbReference type="InterPro" id="IPR012796">
    <property type="entry name" value="Lysidine-tRNA-synth_C"/>
</dbReference>
<dbReference type="RefSeq" id="WP_142402113.1">
    <property type="nucleotide sequence ID" value="NZ_PZHR01000931.1"/>
</dbReference>
<proteinExistence type="predicted"/>
<evidence type="ECO:0000313" key="2">
    <source>
        <dbReference type="EMBL" id="PTK40693.1"/>
    </source>
</evidence>
<dbReference type="SUPFAM" id="SSF56037">
    <property type="entry name" value="PheT/TilS domain"/>
    <property type="match status" value="1"/>
</dbReference>
<dbReference type="Pfam" id="PF11734">
    <property type="entry name" value="TilS_C"/>
    <property type="match status" value="1"/>
</dbReference>
<dbReference type="Proteomes" id="UP000240400">
    <property type="component" value="Unassembled WGS sequence"/>
</dbReference>
<dbReference type="AlphaFoldDB" id="A0A2T4S4T0"/>
<dbReference type="GO" id="GO:0005737">
    <property type="term" value="C:cytoplasm"/>
    <property type="evidence" value="ECO:0007669"/>
    <property type="project" value="InterPro"/>
</dbReference>
<feature type="non-terminal residue" evidence="2">
    <location>
        <position position="1"/>
    </location>
</feature>
<comment type="caution">
    <text evidence="2">The sequence shown here is derived from an EMBL/GenBank/DDBJ whole genome shotgun (WGS) entry which is preliminary data.</text>
</comment>
<dbReference type="OrthoDB" id="9807403at2"/>
<feature type="domain" description="Lysidine-tRNA(Ile) synthetase C-terminal" evidence="1">
    <location>
        <begin position="1"/>
        <end position="60"/>
    </location>
</feature>
<reference evidence="2 3" key="1">
    <citation type="journal article" date="2016" name="Front. Microbiol.">
        <title>Comprehensive Phylogenetic Analysis of Bovine Non-aureus Staphylococci Species Based on Whole-Genome Sequencing.</title>
        <authorList>
            <person name="Naushad S."/>
            <person name="Barkema H.W."/>
            <person name="Luby C."/>
            <person name="Condas L.A."/>
            <person name="Nobrega D.B."/>
            <person name="Carson D.A."/>
            <person name="De Buck J."/>
        </authorList>
    </citation>
    <scope>NUCLEOTIDE SEQUENCE [LARGE SCALE GENOMIC DNA]</scope>
    <source>
        <strain evidence="2 3">SNUC 4337</strain>
    </source>
</reference>
<dbReference type="SMART" id="SM00977">
    <property type="entry name" value="TilS_C"/>
    <property type="match status" value="1"/>
</dbReference>
<name>A0A2T4S4T0_9STAP</name>
<dbReference type="NCBIfam" id="TIGR02433">
    <property type="entry name" value="lysidine_TilS_C"/>
    <property type="match status" value="1"/>
</dbReference>
<gene>
    <name evidence="2" type="ORF">BUZ61_18065</name>
</gene>
<dbReference type="EMBL" id="PZHR01000931">
    <property type="protein sequence ID" value="PTK40693.1"/>
    <property type="molecule type" value="Genomic_DNA"/>
</dbReference>